<feature type="region of interest" description="Disordered" evidence="1">
    <location>
        <begin position="346"/>
        <end position="365"/>
    </location>
</feature>
<dbReference type="AlphaFoldDB" id="A0AAV7SR37"/>
<dbReference type="Proteomes" id="UP001066276">
    <property type="component" value="Chromosome 4_2"/>
</dbReference>
<reference evidence="2" key="1">
    <citation type="journal article" date="2022" name="bioRxiv">
        <title>Sequencing and chromosome-scale assembly of the giantPleurodeles waltlgenome.</title>
        <authorList>
            <person name="Brown T."/>
            <person name="Elewa A."/>
            <person name="Iarovenko S."/>
            <person name="Subramanian E."/>
            <person name="Araus A.J."/>
            <person name="Petzold A."/>
            <person name="Susuki M."/>
            <person name="Suzuki K.-i.T."/>
            <person name="Hayashi T."/>
            <person name="Toyoda A."/>
            <person name="Oliveira C."/>
            <person name="Osipova E."/>
            <person name="Leigh N.D."/>
            <person name="Simon A."/>
            <person name="Yun M.H."/>
        </authorList>
    </citation>
    <scope>NUCLEOTIDE SEQUENCE</scope>
    <source>
        <strain evidence="2">20211129_DDA</strain>
        <tissue evidence="2">Liver</tissue>
    </source>
</reference>
<feature type="compositionally biased region" description="Gly residues" evidence="1">
    <location>
        <begin position="70"/>
        <end position="86"/>
    </location>
</feature>
<sequence>MEKKVQQALALLREAGRLDLLAQKALAPGRPVHRASAGVAAAVAACSPPRAAHGKKVGAVRGRGLREAGPGAGRAGRGRVVGGGTRGEAPRASLEACVGRRARGSFGEARHSPAVRRYGARPGATPRIGENVGKEQPGYFGDRRVGTGSMWSSEEDVGVRSGESEAESAGEGPSTVLRAGAPERVIGPLGGSRPKEEEDGSESEEEGVLGECLGERQVLEGVGAPGTPDLFEHGPLDFEEEDPGEQGAALAPWDEEKASPRAASRMTSTERRGRRRRAADASARLCGGVGNAPPDAAAWEEQRLGPVRKWRYEGESAGCAHCKGSGVKGLKKGLDEEDRMSEVTLEEGELRTSGSESEWWERQGRGVANPVRKSLQVSQVNRQSEASQERWGEQRKVQERPPLLSPGLLYLLQRQYCSEPPGLFLW</sequence>
<feature type="region of interest" description="Disordered" evidence="1">
    <location>
        <begin position="371"/>
        <end position="398"/>
    </location>
</feature>
<accession>A0AAV7SR37</accession>
<evidence type="ECO:0000313" key="3">
    <source>
        <dbReference type="Proteomes" id="UP001066276"/>
    </source>
</evidence>
<evidence type="ECO:0000256" key="1">
    <source>
        <dbReference type="SAM" id="MobiDB-lite"/>
    </source>
</evidence>
<gene>
    <name evidence="2" type="ORF">NDU88_006935</name>
</gene>
<name>A0AAV7SR37_PLEWA</name>
<comment type="caution">
    <text evidence="2">The sequence shown here is derived from an EMBL/GenBank/DDBJ whole genome shotgun (WGS) entry which is preliminary data.</text>
</comment>
<feature type="region of interest" description="Disordered" evidence="1">
    <location>
        <begin position="64"/>
        <end position="88"/>
    </location>
</feature>
<feature type="compositionally biased region" description="Polar residues" evidence="1">
    <location>
        <begin position="375"/>
        <end position="386"/>
    </location>
</feature>
<evidence type="ECO:0000313" key="2">
    <source>
        <dbReference type="EMBL" id="KAJ1166535.1"/>
    </source>
</evidence>
<protein>
    <submittedName>
        <fullName evidence="2">Uncharacterized protein</fullName>
    </submittedName>
</protein>
<feature type="compositionally biased region" description="Acidic residues" evidence="1">
    <location>
        <begin position="197"/>
        <end position="208"/>
    </location>
</feature>
<proteinExistence type="predicted"/>
<feature type="region of interest" description="Disordered" evidence="1">
    <location>
        <begin position="118"/>
        <end position="298"/>
    </location>
</feature>
<dbReference type="EMBL" id="JANPWB010000008">
    <property type="protein sequence ID" value="KAJ1166535.1"/>
    <property type="molecule type" value="Genomic_DNA"/>
</dbReference>
<organism evidence="2 3">
    <name type="scientific">Pleurodeles waltl</name>
    <name type="common">Iberian ribbed newt</name>
    <dbReference type="NCBI Taxonomy" id="8319"/>
    <lineage>
        <taxon>Eukaryota</taxon>
        <taxon>Metazoa</taxon>
        <taxon>Chordata</taxon>
        <taxon>Craniata</taxon>
        <taxon>Vertebrata</taxon>
        <taxon>Euteleostomi</taxon>
        <taxon>Amphibia</taxon>
        <taxon>Batrachia</taxon>
        <taxon>Caudata</taxon>
        <taxon>Salamandroidea</taxon>
        <taxon>Salamandridae</taxon>
        <taxon>Pleurodelinae</taxon>
        <taxon>Pleurodeles</taxon>
    </lineage>
</organism>
<keyword evidence="3" id="KW-1185">Reference proteome</keyword>
<feature type="compositionally biased region" description="Basic and acidic residues" evidence="1">
    <location>
        <begin position="387"/>
        <end position="398"/>
    </location>
</feature>